<dbReference type="CDD" id="cd01029">
    <property type="entry name" value="TOPRIM_primases"/>
    <property type="match status" value="1"/>
</dbReference>
<dbReference type="RefSeq" id="WP_034872982.1">
    <property type="nucleotide sequence ID" value="NZ_JOKG01000001.1"/>
</dbReference>
<sequence length="908" mass="104988">MFHFDRDAEIVDALRNDHSFSFKETSKVLRYGRCPECNRKSVWVKIEKPGRVFCDHTDSCGYTETTRSLYPDLYENYVERFPATVDDPNATARAYLEEARGFNSGIIAGWYSQGCFQSNGLMAPTVYIKLWEGAFEERLIDKNHIAQAKRKNNYSRNTPKEDRHWQPPGFTLEEGDICVITEGIFNAWVFYHLNQDIQTNYKAVAAFGGSNLARNLIKENVGRDIVWVLAYDNDNGGLKHLSDHIKFIEDLGETVQVMLCRGKKDWNEEYVDGNLDRKYLNESLWRGCLSQAKDEKEKAFWLWLRNPLPRLVIDHGNALWRFKLSDKALSDFEETFGEDSRSHFWTEPDAELSSAMKVFAGYSGQPVQISPVYPEFLYTEEDSVTRDRWYVFRITFKNRSQPRIISLTAGDLKSPGAFSEALKDNTPGGRFNGDANDMEILEKRWFDYGINIVRTLSFIGYDKDTGVYAFVGEDNPNNPNAPKDFGFYNSSMLKSNQMGYLQAGNHSIKSNANDIKLTRSNKQWTPDWLPLFHRVFTDKGIVAMAWWLGTLFAEQVRKEFKSWPFLEVTGEAGAGKSAMLNILWRLVGRENYEGDSPQRGSNVGSARGMAQASNFPFVLLEGDADSKFNVEELKPLTDYGGILRRTGLKKRGTDTDVITFKGGLCISQNNMVNGSEAIMSRIVHLHCTRDHHIPGESDIWFRKMMNLRAEDLCGWRDLALENEGRILARFRKEFARLEIEFKRRNSKMMIRIAEFHAMTAAFIHCLQIIFSPKYLTNVMCQHLEEYVWERAQDREKRRRTDDPLVEQFWEYFEHMNRPGSDSFGRDRLNHSIKPEYIAIKMTEFEAMCKQHNLNGLSTRMRDLKPLLKNNQRHPFVKIGNVKSKILGNGETAYCWIFEKDPRDKKKQA</sequence>
<dbReference type="EMBL" id="JOKG01000001">
    <property type="protein sequence ID" value="KEQ15699.1"/>
    <property type="molecule type" value="Genomic_DNA"/>
</dbReference>
<dbReference type="Proteomes" id="UP000028006">
    <property type="component" value="Unassembled WGS sequence"/>
</dbReference>
<name>A0A081NB76_9GAMM</name>
<evidence type="ECO:0000313" key="2">
    <source>
        <dbReference type="Proteomes" id="UP000028006"/>
    </source>
</evidence>
<dbReference type="InterPro" id="IPR034154">
    <property type="entry name" value="TOPRIM_DnaG/twinkle"/>
</dbReference>
<dbReference type="Gene3D" id="3.40.1360.10">
    <property type="match status" value="1"/>
</dbReference>
<gene>
    <name evidence="1" type="ORF">GZ77_03765</name>
</gene>
<evidence type="ECO:0000313" key="1">
    <source>
        <dbReference type="EMBL" id="KEQ15699.1"/>
    </source>
</evidence>
<dbReference type="eggNOG" id="COG0358">
    <property type="taxonomic scope" value="Bacteria"/>
</dbReference>
<dbReference type="Pfam" id="PF13155">
    <property type="entry name" value="Toprim_2"/>
    <property type="match status" value="1"/>
</dbReference>
<protein>
    <recommendedName>
        <fullName evidence="3">Toprim domain protein</fullName>
    </recommendedName>
</protein>
<organism evidence="1 2">
    <name type="scientific">Endozoicomonas montiporae</name>
    <dbReference type="NCBI Taxonomy" id="1027273"/>
    <lineage>
        <taxon>Bacteria</taxon>
        <taxon>Pseudomonadati</taxon>
        <taxon>Pseudomonadota</taxon>
        <taxon>Gammaproteobacteria</taxon>
        <taxon>Oceanospirillales</taxon>
        <taxon>Endozoicomonadaceae</taxon>
        <taxon>Endozoicomonas</taxon>
    </lineage>
</organism>
<keyword evidence="2" id="KW-1185">Reference proteome</keyword>
<evidence type="ECO:0008006" key="3">
    <source>
        <dbReference type="Google" id="ProtNLM"/>
    </source>
</evidence>
<accession>A0A081NB76</accession>
<dbReference type="AlphaFoldDB" id="A0A081NB76"/>
<proteinExistence type="predicted"/>
<reference evidence="1 2" key="1">
    <citation type="submission" date="2014-06" db="EMBL/GenBank/DDBJ databases">
        <title>Whole Genome Sequences of Three Symbiotic Endozoicomonas Bacteria.</title>
        <authorList>
            <person name="Neave M.J."/>
            <person name="Apprill A."/>
            <person name="Voolstra C.R."/>
        </authorList>
    </citation>
    <scope>NUCLEOTIDE SEQUENCE [LARGE SCALE GENOMIC DNA]</scope>
    <source>
        <strain evidence="1 2">LMG 24815</strain>
    </source>
</reference>
<comment type="caution">
    <text evidence="1">The sequence shown here is derived from an EMBL/GenBank/DDBJ whole genome shotgun (WGS) entry which is preliminary data.</text>
</comment>